<protein>
    <submittedName>
        <fullName evidence="2">Ras-associating domain-containing protein</fullName>
    </submittedName>
</protein>
<keyword evidence="1" id="KW-1185">Reference proteome</keyword>
<dbReference type="Proteomes" id="UP000035642">
    <property type="component" value="Unassembled WGS sequence"/>
</dbReference>
<reference evidence="2" key="2">
    <citation type="submission" date="2017-02" db="UniProtKB">
        <authorList>
            <consortium name="WormBaseParasite"/>
        </authorList>
    </citation>
    <scope>IDENTIFICATION</scope>
</reference>
<sequence length="200" mass="22846">MVAVKELNEWSIEHLKSLFRRLSHFLNGIAFAFLIKAQKLAVIRIKLWRTFEQKVNECSSIPKLGIYQIYGEYHHVDHIKIQTNSKISCAIVSYGFTQSLLAEKALAEIEPDCKLFAIDTEIIKGTEFTKIGRFYEPQSIIAQATMKEKVGTVLEKPQASEEDDKRKADHNIPESVGVLDVNLKTFLQKIPDQLVSSFYD</sequence>
<organism evidence="1 2">
    <name type="scientific">Angiostrongylus cantonensis</name>
    <name type="common">Rat lungworm</name>
    <dbReference type="NCBI Taxonomy" id="6313"/>
    <lineage>
        <taxon>Eukaryota</taxon>
        <taxon>Metazoa</taxon>
        <taxon>Ecdysozoa</taxon>
        <taxon>Nematoda</taxon>
        <taxon>Chromadorea</taxon>
        <taxon>Rhabditida</taxon>
        <taxon>Rhabditina</taxon>
        <taxon>Rhabditomorpha</taxon>
        <taxon>Strongyloidea</taxon>
        <taxon>Metastrongylidae</taxon>
        <taxon>Angiostrongylus</taxon>
    </lineage>
</organism>
<name>A0A0K0CZ59_ANGCA</name>
<evidence type="ECO:0000313" key="1">
    <source>
        <dbReference type="Proteomes" id="UP000035642"/>
    </source>
</evidence>
<accession>A0A0K0CZ59</accession>
<evidence type="ECO:0000313" key="2">
    <source>
        <dbReference type="WBParaSite" id="ACAC_0000298601-mRNA-1"/>
    </source>
</evidence>
<proteinExistence type="predicted"/>
<reference evidence="1" key="1">
    <citation type="submission" date="2012-09" db="EMBL/GenBank/DDBJ databases">
        <authorList>
            <person name="Martin A.A."/>
        </authorList>
    </citation>
    <scope>NUCLEOTIDE SEQUENCE</scope>
</reference>
<dbReference type="WBParaSite" id="ACAC_0000298601-mRNA-1">
    <property type="protein sequence ID" value="ACAC_0000298601-mRNA-1"/>
    <property type="gene ID" value="ACAC_0000298601"/>
</dbReference>
<dbReference type="AlphaFoldDB" id="A0A0K0CZ59"/>